<dbReference type="RefSeq" id="WP_154322833.1">
    <property type="nucleotide sequence ID" value="NZ_JBFQGK010000001.1"/>
</dbReference>
<dbReference type="EMBL" id="VUMB01000047">
    <property type="protein sequence ID" value="MSS41713.1"/>
    <property type="molecule type" value="Genomic_DNA"/>
</dbReference>
<reference evidence="2 3" key="1">
    <citation type="submission" date="2019-08" db="EMBL/GenBank/DDBJ databases">
        <title>In-depth cultivation of the pig gut microbiome towards novel bacterial diversity and tailored functional studies.</title>
        <authorList>
            <person name="Wylensek D."/>
            <person name="Hitch T.C.A."/>
            <person name="Clavel T."/>
        </authorList>
    </citation>
    <scope>NUCLEOTIDE SEQUENCE [LARGE SCALE GENOMIC DNA]</scope>
    <source>
        <strain evidence="2 3">BL-389-WT-3D</strain>
    </source>
</reference>
<feature type="region of interest" description="Disordered" evidence="1">
    <location>
        <begin position="371"/>
        <end position="404"/>
    </location>
</feature>
<proteinExistence type="predicted"/>
<organism evidence="2 3">
    <name type="scientific">Clostridium scindens (strain JCM 10418 / VPI 12708)</name>
    <dbReference type="NCBI Taxonomy" id="29347"/>
    <lineage>
        <taxon>Bacteria</taxon>
        <taxon>Bacillati</taxon>
        <taxon>Bacillota</taxon>
        <taxon>Clostridia</taxon>
        <taxon>Lachnospirales</taxon>
        <taxon>Lachnospiraceae</taxon>
    </lineage>
</organism>
<dbReference type="AlphaFoldDB" id="A0A844F7S4"/>
<feature type="compositionally biased region" description="Low complexity" evidence="1">
    <location>
        <begin position="383"/>
        <end position="398"/>
    </location>
</feature>
<sequence>MDYQLELKQIVDFPRCRIYREFIQTLIKDRNIRTNGSSCLFYFLILCSYANYSSSYRNIEHLTYTVAPGEWICTLKELQHQFRFRFQHQVLSVLDTLAEQNFLTYTLHEKNRIIRYKVVDWPKDNTALSYNFPCKKDIGFFFFPITNVHKLIHMGKCSEMDALLDLWIHAVYNDPSVRCSDSGPVVYFRNQTGNPLFSYQYLAERWQQSKSSVSRLLKKLENNDMITLISYSGKHGSMIYLNNYLSVMFNISDVMIDKEEIAMKMELPIHIPDEVPTEETTVSCVPESVVDEQIIVSQEGFCVPEPHTKTIVRKVAEMLETQGIVCCRCPKAKYILSPLSACKDIVYRYSLRIICPLGSASYHFELKIKPQKPKAKTTPSVRTQTQSSSPSFSEIPEILLKGGE</sequence>
<evidence type="ECO:0000313" key="3">
    <source>
        <dbReference type="Proteomes" id="UP000462363"/>
    </source>
</evidence>
<evidence type="ECO:0000256" key="1">
    <source>
        <dbReference type="SAM" id="MobiDB-lite"/>
    </source>
</evidence>
<comment type="caution">
    <text evidence="2">The sequence shown here is derived from an EMBL/GenBank/DDBJ whole genome shotgun (WGS) entry which is preliminary data.</text>
</comment>
<dbReference type="Proteomes" id="UP000462363">
    <property type="component" value="Unassembled WGS sequence"/>
</dbReference>
<name>A0A844F7S4_CLOSV</name>
<accession>A0A844F7S4</accession>
<protein>
    <submittedName>
        <fullName evidence="2">MarR family transcriptional regulator</fullName>
    </submittedName>
</protein>
<gene>
    <name evidence="2" type="ORF">FYJ37_15595</name>
</gene>
<evidence type="ECO:0000313" key="2">
    <source>
        <dbReference type="EMBL" id="MSS41713.1"/>
    </source>
</evidence>